<feature type="non-terminal residue" evidence="2">
    <location>
        <position position="122"/>
    </location>
</feature>
<comment type="caution">
    <text evidence="2">The sequence shown here is derived from an EMBL/GenBank/DDBJ whole genome shotgun (WGS) entry which is preliminary data.</text>
</comment>
<name>A0ABD5S5H7_9EURY</name>
<dbReference type="Pfam" id="PF19291">
    <property type="entry name" value="TREH_N"/>
    <property type="match status" value="1"/>
</dbReference>
<accession>A0ABD5S5H7</accession>
<keyword evidence="3" id="KW-1185">Reference proteome</keyword>
<reference evidence="2 3" key="1">
    <citation type="journal article" date="2019" name="Int. J. Syst. Evol. Microbiol.">
        <title>The Global Catalogue of Microorganisms (GCM) 10K type strain sequencing project: providing services to taxonomists for standard genome sequencing and annotation.</title>
        <authorList>
            <consortium name="The Broad Institute Genomics Platform"/>
            <consortium name="The Broad Institute Genome Sequencing Center for Infectious Disease"/>
            <person name="Wu L."/>
            <person name="Ma J."/>
        </authorList>
    </citation>
    <scope>NUCLEOTIDE SEQUENCE [LARGE SCALE GENOMIC DNA]</scope>
    <source>
        <strain evidence="2 3">NBRC 111368</strain>
    </source>
</reference>
<gene>
    <name evidence="2" type="ORF">ACFQE1_21705</name>
</gene>
<organism evidence="2 3">
    <name type="scientific">Halobium palmae</name>
    <dbReference type="NCBI Taxonomy" id="1776492"/>
    <lineage>
        <taxon>Archaea</taxon>
        <taxon>Methanobacteriati</taxon>
        <taxon>Methanobacteriota</taxon>
        <taxon>Stenosarchaea group</taxon>
        <taxon>Halobacteria</taxon>
        <taxon>Halobacteriales</taxon>
        <taxon>Haloferacaceae</taxon>
        <taxon>Halobium</taxon>
    </lineage>
</organism>
<protein>
    <submittedName>
        <fullName evidence="2">Trehalase-like domain-containing protein</fullName>
    </submittedName>
</protein>
<evidence type="ECO:0000259" key="1">
    <source>
        <dbReference type="Pfam" id="PF19291"/>
    </source>
</evidence>
<dbReference type="Proteomes" id="UP001596328">
    <property type="component" value="Unassembled WGS sequence"/>
</dbReference>
<evidence type="ECO:0000313" key="3">
    <source>
        <dbReference type="Proteomes" id="UP001596328"/>
    </source>
</evidence>
<dbReference type="InterPro" id="IPR045582">
    <property type="entry name" value="Trehalase-like_N"/>
</dbReference>
<evidence type="ECO:0000313" key="2">
    <source>
        <dbReference type="EMBL" id="MFC6726944.1"/>
    </source>
</evidence>
<dbReference type="AlphaFoldDB" id="A0ABD5S5H7"/>
<proteinExistence type="predicted"/>
<dbReference type="EMBL" id="JBHSWU010001534">
    <property type="protein sequence ID" value="MFC6726944.1"/>
    <property type="molecule type" value="Genomic_DNA"/>
</dbReference>
<sequence length="122" mass="13243">MTTYTPIEDYGVVGNLETCALVSDEGSVDWLPVPDMESPSAFASILDAERGGSFRIAPVGDFDSEQRYVSRTNVLETRFRTTSGVAVVTDFMPVRSEYPGPVPERALYRKVACVDGTVDLAG</sequence>
<feature type="domain" description="Trehalase-like N-terminal" evidence="1">
    <location>
        <begin position="5"/>
        <end position="94"/>
    </location>
</feature>